<feature type="region of interest" description="Disordered" evidence="1">
    <location>
        <begin position="1"/>
        <end position="84"/>
    </location>
</feature>
<feature type="compositionally biased region" description="Basic and acidic residues" evidence="1">
    <location>
        <begin position="773"/>
        <end position="782"/>
    </location>
</feature>
<feature type="compositionally biased region" description="Polar residues" evidence="1">
    <location>
        <begin position="293"/>
        <end position="316"/>
    </location>
</feature>
<organism evidence="2 3">
    <name type="scientific">Pseudovirgaria hyperparasitica</name>
    <dbReference type="NCBI Taxonomy" id="470096"/>
    <lineage>
        <taxon>Eukaryota</taxon>
        <taxon>Fungi</taxon>
        <taxon>Dikarya</taxon>
        <taxon>Ascomycota</taxon>
        <taxon>Pezizomycotina</taxon>
        <taxon>Dothideomycetes</taxon>
        <taxon>Dothideomycetes incertae sedis</taxon>
        <taxon>Acrospermales</taxon>
        <taxon>Acrospermaceae</taxon>
        <taxon>Pseudovirgaria</taxon>
    </lineage>
</organism>
<feature type="region of interest" description="Disordered" evidence="1">
    <location>
        <begin position="136"/>
        <end position="403"/>
    </location>
</feature>
<feature type="compositionally biased region" description="Basic and acidic residues" evidence="1">
    <location>
        <begin position="28"/>
        <end position="37"/>
    </location>
</feature>
<feature type="compositionally biased region" description="Low complexity" evidence="1">
    <location>
        <begin position="826"/>
        <end position="836"/>
    </location>
</feature>
<protein>
    <recommendedName>
        <fullName evidence="4">CRIB domain-containing protein</fullName>
    </recommendedName>
</protein>
<feature type="compositionally biased region" description="Polar residues" evidence="1">
    <location>
        <begin position="219"/>
        <end position="231"/>
    </location>
</feature>
<dbReference type="GeneID" id="54488336"/>
<feature type="compositionally biased region" description="Polar residues" evidence="1">
    <location>
        <begin position="42"/>
        <end position="59"/>
    </location>
</feature>
<dbReference type="RefSeq" id="XP_033598576.1">
    <property type="nucleotide sequence ID" value="XM_033747282.1"/>
</dbReference>
<gene>
    <name evidence="2" type="ORF">EJ05DRAFT_502591</name>
</gene>
<dbReference type="Proteomes" id="UP000799437">
    <property type="component" value="Unassembled WGS sequence"/>
</dbReference>
<keyword evidence="3" id="KW-1185">Reference proteome</keyword>
<feature type="compositionally biased region" description="Pro residues" evidence="1">
    <location>
        <begin position="849"/>
        <end position="868"/>
    </location>
</feature>
<feature type="compositionally biased region" description="Pro residues" evidence="1">
    <location>
        <begin position="788"/>
        <end position="799"/>
    </location>
</feature>
<reference evidence="2" key="1">
    <citation type="journal article" date="2020" name="Stud. Mycol.">
        <title>101 Dothideomycetes genomes: a test case for predicting lifestyles and emergence of pathogens.</title>
        <authorList>
            <person name="Haridas S."/>
            <person name="Albert R."/>
            <person name="Binder M."/>
            <person name="Bloem J."/>
            <person name="Labutti K."/>
            <person name="Salamov A."/>
            <person name="Andreopoulos B."/>
            <person name="Baker S."/>
            <person name="Barry K."/>
            <person name="Bills G."/>
            <person name="Bluhm B."/>
            <person name="Cannon C."/>
            <person name="Castanera R."/>
            <person name="Culley D."/>
            <person name="Daum C."/>
            <person name="Ezra D."/>
            <person name="Gonzalez J."/>
            <person name="Henrissat B."/>
            <person name="Kuo A."/>
            <person name="Liang C."/>
            <person name="Lipzen A."/>
            <person name="Lutzoni F."/>
            <person name="Magnuson J."/>
            <person name="Mondo S."/>
            <person name="Nolan M."/>
            <person name="Ohm R."/>
            <person name="Pangilinan J."/>
            <person name="Park H.-J."/>
            <person name="Ramirez L."/>
            <person name="Alfaro M."/>
            <person name="Sun H."/>
            <person name="Tritt A."/>
            <person name="Yoshinaga Y."/>
            <person name="Zwiers L.-H."/>
            <person name="Turgeon B."/>
            <person name="Goodwin S."/>
            <person name="Spatafora J."/>
            <person name="Crous P."/>
            <person name="Grigoriev I."/>
        </authorList>
    </citation>
    <scope>NUCLEOTIDE SEQUENCE</scope>
    <source>
        <strain evidence="2">CBS 121739</strain>
    </source>
</reference>
<evidence type="ECO:0000313" key="3">
    <source>
        <dbReference type="Proteomes" id="UP000799437"/>
    </source>
</evidence>
<proteinExistence type="predicted"/>
<feature type="compositionally biased region" description="Basic and acidic residues" evidence="1">
    <location>
        <begin position="198"/>
        <end position="216"/>
    </location>
</feature>
<dbReference type="EMBL" id="ML996576">
    <property type="protein sequence ID" value="KAF2756125.1"/>
    <property type="molecule type" value="Genomic_DNA"/>
</dbReference>
<feature type="region of interest" description="Disordered" evidence="1">
    <location>
        <begin position="721"/>
        <end position="754"/>
    </location>
</feature>
<sequence>MATVASQPATQPPTPPKSDSQASPIPRILEHSPELQKDITGLDTQTATPASSNGGSVSGLSRKRSRTGPRSRSGTATSVASSCYSQASTMVDGAALYRPTSQIFPAVTSPSETSMTESLPGYFRSNFFSSGRVMRRQGSKVSLGASEISSEEPDKRLSSARRLLGLGLDRNKRDKSRRRPETTYEPPKPRPVISSPFDFHHVSHTERTQRAARDGDIYSSLQHMRTPSRTLNGIKATDLPHRRVSHPPPIMEQDVEVPTSPESGSVRPQVSPVKSPESPPVSPLPVTGRGLNHSRSADSFSQPRTRLQTQSMSIAMQSPPPRKSSRAALEGRPTILEDLIKDLNTEKPLPSPSEEVTEKPLPPPADEALEKSLPPPPPEEESEPPTGVWEFSLGDHQQNIDDDMPAHDEIEEDDAPAFSHAVTTDIPVTVTPVPVIEVLESVLEDLESQAASPQEPQAETEDTVTDVPEITTRRSSRLLPRPLALKGATRVPRPESSMSLAPAFSPIGREFPPTPVQNTFGNTQDYESWEQDVDYCYDHAAESHEDYDWVRTSTDTRRPPTSDGENLNRLSDILNLDDLDDLDSPGLSQHRRSRATRPSLYVPDVDAVPDLARRRSAHSASTYPSSVRTPSVVYSPVFPDTTPMPEHLQEYLNAQPKYHAMREDAYAEYVADCLEAERSQYPMLNPHRHTHLSSARLSKSSSYDDSSDFTGSCSLHSSLRRSAGSVGSLPDLVHSTQYNHSHPARRDNRTSMASPSDRFTFFAATADDADEHDLDHAPERPHTQSQPQPQPLRTPPPTPASVYSAPAYAPPPPPTHERSVSDSAFKLLSLSSTSPRRTLRKRSATLAQAPPPISKAPLSLFPPPRVAV</sequence>
<evidence type="ECO:0000313" key="2">
    <source>
        <dbReference type="EMBL" id="KAF2756125.1"/>
    </source>
</evidence>
<accession>A0A6A6W0T8</accession>
<evidence type="ECO:0008006" key="4">
    <source>
        <dbReference type="Google" id="ProtNLM"/>
    </source>
</evidence>
<dbReference type="AlphaFoldDB" id="A0A6A6W0T8"/>
<name>A0A6A6W0T8_9PEZI</name>
<feature type="region of interest" description="Disordered" evidence="1">
    <location>
        <begin position="772"/>
        <end position="868"/>
    </location>
</feature>
<dbReference type="OrthoDB" id="24581at2759"/>
<evidence type="ECO:0000256" key="1">
    <source>
        <dbReference type="SAM" id="MobiDB-lite"/>
    </source>
</evidence>
<feature type="region of interest" description="Disordered" evidence="1">
    <location>
        <begin position="446"/>
        <end position="522"/>
    </location>
</feature>